<feature type="domain" description="Integrase catalytic" evidence="1">
    <location>
        <begin position="1"/>
        <end position="73"/>
    </location>
</feature>
<dbReference type="GO" id="GO:0003676">
    <property type="term" value="F:nucleic acid binding"/>
    <property type="evidence" value="ECO:0007669"/>
    <property type="project" value="InterPro"/>
</dbReference>
<proteinExistence type="predicted"/>
<dbReference type="EMBL" id="NSKE01000005">
    <property type="protein sequence ID" value="PAU94310.1"/>
    <property type="molecule type" value="Genomic_DNA"/>
</dbReference>
<comment type="caution">
    <text evidence="2">The sequence shown here is derived from an EMBL/GenBank/DDBJ whole genome shotgun (WGS) entry which is preliminary data.</text>
</comment>
<dbReference type="PROSITE" id="PS50994">
    <property type="entry name" value="INTEGRASE"/>
    <property type="match status" value="1"/>
</dbReference>
<dbReference type="PANTHER" id="PTHR10948:SF23">
    <property type="entry name" value="TRANSPOSASE INSI FOR INSERTION SEQUENCE ELEMENT IS30A-RELATED"/>
    <property type="match status" value="1"/>
</dbReference>
<dbReference type="InterPro" id="IPR001584">
    <property type="entry name" value="Integrase_cat-core"/>
</dbReference>
<dbReference type="GO" id="GO:0015074">
    <property type="term" value="P:DNA integration"/>
    <property type="evidence" value="ECO:0007669"/>
    <property type="project" value="InterPro"/>
</dbReference>
<accession>A0A2A2G7G7</accession>
<evidence type="ECO:0000313" key="2">
    <source>
        <dbReference type="EMBL" id="PAU93080.1"/>
    </source>
</evidence>
<dbReference type="GO" id="GO:0004803">
    <property type="term" value="F:transposase activity"/>
    <property type="evidence" value="ECO:0007669"/>
    <property type="project" value="TreeGrafter"/>
</dbReference>
<dbReference type="Gene3D" id="3.30.420.10">
    <property type="entry name" value="Ribonuclease H-like superfamily/Ribonuclease H"/>
    <property type="match status" value="1"/>
</dbReference>
<gene>
    <name evidence="4" type="ORF">CK503_04220</name>
    <name evidence="3" type="ORF">CK503_08865</name>
    <name evidence="2" type="ORF">CK503_12990</name>
</gene>
<dbReference type="InterPro" id="IPR036397">
    <property type="entry name" value="RNaseH_sf"/>
</dbReference>
<dbReference type="Proteomes" id="UP000218831">
    <property type="component" value="Unassembled WGS sequence"/>
</dbReference>
<evidence type="ECO:0000259" key="1">
    <source>
        <dbReference type="PROSITE" id="PS50994"/>
    </source>
</evidence>
<dbReference type="GO" id="GO:0032196">
    <property type="term" value="P:transposition"/>
    <property type="evidence" value="ECO:0007669"/>
    <property type="project" value="TreeGrafter"/>
</dbReference>
<dbReference type="SUPFAM" id="SSF53098">
    <property type="entry name" value="Ribonuclease H-like"/>
    <property type="match status" value="1"/>
</dbReference>
<name>A0A2A2G7G7_9BACT</name>
<dbReference type="EMBL" id="NSKE01000010">
    <property type="protein sequence ID" value="PAU93080.1"/>
    <property type="molecule type" value="Genomic_DNA"/>
</dbReference>
<dbReference type="InterPro" id="IPR051917">
    <property type="entry name" value="Transposase-Integrase"/>
</dbReference>
<dbReference type="PANTHER" id="PTHR10948">
    <property type="entry name" value="TRANSPOSASE"/>
    <property type="match status" value="1"/>
</dbReference>
<dbReference type="GO" id="GO:0005829">
    <property type="term" value="C:cytosol"/>
    <property type="evidence" value="ECO:0007669"/>
    <property type="project" value="TreeGrafter"/>
</dbReference>
<keyword evidence="5" id="KW-1185">Reference proteome</keyword>
<dbReference type="InterPro" id="IPR012337">
    <property type="entry name" value="RNaseH-like_sf"/>
</dbReference>
<feature type="non-terminal residue" evidence="2">
    <location>
        <position position="1"/>
    </location>
</feature>
<dbReference type="AlphaFoldDB" id="A0A2A2G7G7"/>
<protein>
    <submittedName>
        <fullName evidence="2">IS30 family transposase</fullName>
    </submittedName>
</protein>
<evidence type="ECO:0000313" key="3">
    <source>
        <dbReference type="EMBL" id="PAU94310.1"/>
    </source>
</evidence>
<organism evidence="2 5">
    <name type="scientific">Fodinibius salipaludis</name>
    <dbReference type="NCBI Taxonomy" id="2032627"/>
    <lineage>
        <taxon>Bacteria</taxon>
        <taxon>Pseudomonadati</taxon>
        <taxon>Balneolota</taxon>
        <taxon>Balneolia</taxon>
        <taxon>Balneolales</taxon>
        <taxon>Balneolaceae</taxon>
        <taxon>Fodinibius</taxon>
    </lineage>
</organism>
<evidence type="ECO:0000313" key="5">
    <source>
        <dbReference type="Proteomes" id="UP000218831"/>
    </source>
</evidence>
<dbReference type="EMBL" id="NSKE01000002">
    <property type="protein sequence ID" value="PAU95409.1"/>
    <property type="molecule type" value="Genomic_DNA"/>
</dbReference>
<reference evidence="2 5" key="1">
    <citation type="submission" date="2017-08" db="EMBL/GenBank/DDBJ databases">
        <title>Aliifodinibius alkalisoli sp. nov., isolated from saline alkaline soil.</title>
        <authorList>
            <person name="Liu D."/>
            <person name="Zhang G."/>
        </authorList>
    </citation>
    <scope>NUCLEOTIDE SEQUENCE [LARGE SCALE GENOMIC DNA]</scope>
    <source>
        <strain evidence="2 5">WN023</strain>
    </source>
</reference>
<sequence>QLQADTYFTRPYTSQDKGTVENRIGVIRRFFPKGMDLRTVSEERITTVEQYLNFRPVRKFDYLNPIQQTLKYRSVALVT</sequence>
<evidence type="ECO:0000313" key="4">
    <source>
        <dbReference type="EMBL" id="PAU95409.1"/>
    </source>
</evidence>